<accession>A0A5M8FV98</accession>
<dbReference type="GO" id="GO:0016740">
    <property type="term" value="F:transferase activity"/>
    <property type="evidence" value="ECO:0007669"/>
    <property type="project" value="UniProtKB-KW"/>
</dbReference>
<name>A0A5M8FV98_9GAMM</name>
<keyword evidence="2" id="KW-0808">Transferase</keyword>
<proteinExistence type="predicted"/>
<dbReference type="PANTHER" id="PTHR21064:SF5">
    <property type="entry name" value="SLR1880 PROTEIN"/>
    <property type="match status" value="1"/>
</dbReference>
<organism evidence="2 3">
    <name type="scientific">Thiohalocapsa marina</name>
    <dbReference type="NCBI Taxonomy" id="424902"/>
    <lineage>
        <taxon>Bacteria</taxon>
        <taxon>Pseudomonadati</taxon>
        <taxon>Pseudomonadota</taxon>
        <taxon>Gammaproteobacteria</taxon>
        <taxon>Chromatiales</taxon>
        <taxon>Chromatiaceae</taxon>
        <taxon>Thiohalocapsa</taxon>
    </lineage>
</organism>
<feature type="domain" description="Aminoglycoside phosphotransferase" evidence="1">
    <location>
        <begin position="27"/>
        <end position="273"/>
    </location>
</feature>
<dbReference type="Proteomes" id="UP000322981">
    <property type="component" value="Unassembled WGS sequence"/>
</dbReference>
<dbReference type="Gene3D" id="3.90.1200.10">
    <property type="match status" value="1"/>
</dbReference>
<evidence type="ECO:0000259" key="1">
    <source>
        <dbReference type="Pfam" id="PF01636"/>
    </source>
</evidence>
<dbReference type="AlphaFoldDB" id="A0A5M8FV98"/>
<sequence>MKVGSTPALTARAIARRFLGATDDLAIAPLGAGLINRTYRVDQGQDSFVLQCLNPRVFPAPEAVMANLVRLQARARAHPECGVRVPALIRTPAGEDWLRDDHGHLWRLLEFIRPSRVLRALETPRQAAAIGRALGRFHRLLAPLDPASFALALPAFHCTTSYLARLDALLAGAAASNGPVDAPSDATIAPLLQFIDARRPLAGVLEQALAAGITQERIVHGDPKLDNLLFAPDTDRVLCLIDLDTVQPGLLHHDLGDCLRSCCNRAGEQAGEQASASFDLALCEAILNAYAAETPGLLSAEEQALLPAAVQLIPFELCIRFLTDHLQGDRYFKVSAAGENRVRAERQFALVADIERKAPALRDIVQRAFAPTTVGI</sequence>
<dbReference type="RefSeq" id="WP_150089276.1">
    <property type="nucleotide sequence ID" value="NZ_JBFUOH010000011.1"/>
</dbReference>
<dbReference type="Pfam" id="PF01636">
    <property type="entry name" value="APH"/>
    <property type="match status" value="1"/>
</dbReference>
<gene>
    <name evidence="2" type="ORF">F2Q65_00385</name>
</gene>
<evidence type="ECO:0000313" key="2">
    <source>
        <dbReference type="EMBL" id="KAA6187737.1"/>
    </source>
</evidence>
<dbReference type="InterPro" id="IPR002575">
    <property type="entry name" value="Aminoglycoside_PTrfase"/>
</dbReference>
<keyword evidence="3" id="KW-1185">Reference proteome</keyword>
<dbReference type="PANTHER" id="PTHR21064">
    <property type="entry name" value="AMINOGLYCOSIDE PHOSPHOTRANSFERASE DOMAIN-CONTAINING PROTEIN-RELATED"/>
    <property type="match status" value="1"/>
</dbReference>
<reference evidence="2 3" key="1">
    <citation type="submission" date="2019-09" db="EMBL/GenBank/DDBJ databases">
        <title>Whole-genome sequence of the purple sulfur bacterium Thiohalocapsa marina DSM 19078.</title>
        <authorList>
            <person name="Kyndt J.A."/>
            <person name="Meyer T.E."/>
        </authorList>
    </citation>
    <scope>NUCLEOTIDE SEQUENCE [LARGE SCALE GENOMIC DNA]</scope>
    <source>
        <strain evidence="2 3">DSM 19078</strain>
    </source>
</reference>
<dbReference type="InterPro" id="IPR050249">
    <property type="entry name" value="Pseudomonas-type_ThrB"/>
</dbReference>
<evidence type="ECO:0000313" key="3">
    <source>
        <dbReference type="Proteomes" id="UP000322981"/>
    </source>
</evidence>
<dbReference type="OrthoDB" id="526037at2"/>
<dbReference type="EMBL" id="VWXX01000001">
    <property type="protein sequence ID" value="KAA6187737.1"/>
    <property type="molecule type" value="Genomic_DNA"/>
</dbReference>
<dbReference type="InterPro" id="IPR011009">
    <property type="entry name" value="Kinase-like_dom_sf"/>
</dbReference>
<protein>
    <submittedName>
        <fullName evidence="2">Phosphotransferase</fullName>
    </submittedName>
</protein>
<dbReference type="SUPFAM" id="SSF56112">
    <property type="entry name" value="Protein kinase-like (PK-like)"/>
    <property type="match status" value="1"/>
</dbReference>
<comment type="caution">
    <text evidence="2">The sequence shown here is derived from an EMBL/GenBank/DDBJ whole genome shotgun (WGS) entry which is preliminary data.</text>
</comment>